<protein>
    <submittedName>
        <fullName evidence="1">Spotted leaf protein, putative</fullName>
    </submittedName>
</protein>
<gene>
    <name evidence="1" type="ordered locus">MTR_1g037060</name>
    <name evidence="2" type="ORF">MtrunA17_Chr1g0163961</name>
</gene>
<reference evidence="1 4" key="1">
    <citation type="journal article" date="2011" name="Nature">
        <title>The Medicago genome provides insight into the evolution of rhizobial symbioses.</title>
        <authorList>
            <person name="Young N.D."/>
            <person name="Debelle F."/>
            <person name="Oldroyd G.E."/>
            <person name="Geurts R."/>
            <person name="Cannon S.B."/>
            <person name="Udvardi M.K."/>
            <person name="Benedito V.A."/>
            <person name="Mayer K.F."/>
            <person name="Gouzy J."/>
            <person name="Schoof H."/>
            <person name="Van de Peer Y."/>
            <person name="Proost S."/>
            <person name="Cook D.R."/>
            <person name="Meyers B.C."/>
            <person name="Spannagl M."/>
            <person name="Cheung F."/>
            <person name="De Mita S."/>
            <person name="Krishnakumar V."/>
            <person name="Gundlach H."/>
            <person name="Zhou S."/>
            <person name="Mudge J."/>
            <person name="Bharti A.K."/>
            <person name="Murray J.D."/>
            <person name="Naoumkina M.A."/>
            <person name="Rosen B."/>
            <person name="Silverstein K.A."/>
            <person name="Tang H."/>
            <person name="Rombauts S."/>
            <person name="Zhao P.X."/>
            <person name="Zhou P."/>
            <person name="Barbe V."/>
            <person name="Bardou P."/>
            <person name="Bechner M."/>
            <person name="Bellec A."/>
            <person name="Berger A."/>
            <person name="Berges H."/>
            <person name="Bidwell S."/>
            <person name="Bisseling T."/>
            <person name="Choisne N."/>
            <person name="Couloux A."/>
            <person name="Denny R."/>
            <person name="Deshpande S."/>
            <person name="Dai X."/>
            <person name="Doyle J.J."/>
            <person name="Dudez A.M."/>
            <person name="Farmer A.D."/>
            <person name="Fouteau S."/>
            <person name="Franken C."/>
            <person name="Gibelin C."/>
            <person name="Gish J."/>
            <person name="Goldstein S."/>
            <person name="Gonzalez A.J."/>
            <person name="Green P.J."/>
            <person name="Hallab A."/>
            <person name="Hartog M."/>
            <person name="Hua A."/>
            <person name="Humphray S.J."/>
            <person name="Jeong D.H."/>
            <person name="Jing Y."/>
            <person name="Jocker A."/>
            <person name="Kenton S.M."/>
            <person name="Kim D.J."/>
            <person name="Klee K."/>
            <person name="Lai H."/>
            <person name="Lang C."/>
            <person name="Lin S."/>
            <person name="Macmil S.L."/>
            <person name="Magdelenat G."/>
            <person name="Matthews L."/>
            <person name="McCorrison J."/>
            <person name="Monaghan E.L."/>
            <person name="Mun J.H."/>
            <person name="Najar F.Z."/>
            <person name="Nicholson C."/>
            <person name="Noirot C."/>
            <person name="O'Bleness M."/>
            <person name="Paule C.R."/>
            <person name="Poulain J."/>
            <person name="Prion F."/>
            <person name="Qin B."/>
            <person name="Qu C."/>
            <person name="Retzel E.F."/>
            <person name="Riddle C."/>
            <person name="Sallet E."/>
            <person name="Samain S."/>
            <person name="Samson N."/>
            <person name="Sanders I."/>
            <person name="Saurat O."/>
            <person name="Scarpelli C."/>
            <person name="Schiex T."/>
            <person name="Segurens B."/>
            <person name="Severin A.J."/>
            <person name="Sherrier D.J."/>
            <person name="Shi R."/>
            <person name="Sims S."/>
            <person name="Singer S.R."/>
            <person name="Sinharoy S."/>
            <person name="Sterck L."/>
            <person name="Viollet A."/>
            <person name="Wang B.B."/>
            <person name="Wang K."/>
            <person name="Wang M."/>
            <person name="Wang X."/>
            <person name="Warfsmann J."/>
            <person name="Weissenbach J."/>
            <person name="White D.D."/>
            <person name="White J.D."/>
            <person name="Wiley G.B."/>
            <person name="Wincker P."/>
            <person name="Xing Y."/>
            <person name="Yang L."/>
            <person name="Yao Z."/>
            <person name="Ying F."/>
            <person name="Zhai J."/>
            <person name="Zhou L."/>
            <person name="Zuber A."/>
            <person name="Denarie J."/>
            <person name="Dixon R.A."/>
            <person name="May G.D."/>
            <person name="Schwartz D.C."/>
            <person name="Rogers J."/>
            <person name="Quetier F."/>
            <person name="Town C.D."/>
            <person name="Roe B.A."/>
        </authorList>
    </citation>
    <scope>NUCLEOTIDE SEQUENCE [LARGE SCALE GENOMIC DNA]</scope>
    <source>
        <strain evidence="1">A17</strain>
        <strain evidence="3 4">cv. Jemalong A17</strain>
    </source>
</reference>
<keyword evidence="4" id="KW-1185">Reference proteome</keyword>
<dbReference type="AlphaFoldDB" id="G7ZWS9"/>
<dbReference type="EMBL" id="PSQE01000001">
    <property type="protein sequence ID" value="RHN78298.1"/>
    <property type="molecule type" value="Genomic_DNA"/>
</dbReference>
<reference evidence="1 4" key="2">
    <citation type="journal article" date="2014" name="BMC Genomics">
        <title>An improved genome release (version Mt4.0) for the model legume Medicago truncatula.</title>
        <authorList>
            <person name="Tang H."/>
            <person name="Krishnakumar V."/>
            <person name="Bidwell S."/>
            <person name="Rosen B."/>
            <person name="Chan A."/>
            <person name="Zhou S."/>
            <person name="Gentzbittel L."/>
            <person name="Childs K.L."/>
            <person name="Yandell M."/>
            <person name="Gundlach H."/>
            <person name="Mayer K.F."/>
            <person name="Schwartz D.C."/>
            <person name="Town C.D."/>
        </authorList>
    </citation>
    <scope>GENOME REANNOTATION</scope>
    <source>
        <strain evidence="1">A17</strain>
        <strain evidence="3 4">cv. Jemalong A17</strain>
    </source>
</reference>
<dbReference type="HOGENOM" id="CLU_2174703_0_0_1"/>
<dbReference type="Proteomes" id="UP000002051">
    <property type="component" value="Unassembled WGS sequence"/>
</dbReference>
<dbReference type="EnsemblPlants" id="KEH40892">
    <property type="protein sequence ID" value="KEH40892"/>
    <property type="gene ID" value="MTR_1g037060"/>
</dbReference>
<dbReference type="EMBL" id="CM001217">
    <property type="protein sequence ID" value="KEH40892.1"/>
    <property type="molecule type" value="Genomic_DNA"/>
</dbReference>
<evidence type="ECO:0000313" key="2">
    <source>
        <dbReference type="EMBL" id="RHN78298.1"/>
    </source>
</evidence>
<accession>G7ZWS9</accession>
<proteinExistence type="predicted"/>
<dbReference type="Gramene" id="rna1835">
    <property type="protein sequence ID" value="RHN78298.1"/>
    <property type="gene ID" value="gene1835"/>
</dbReference>
<name>G7ZWS9_MEDTR</name>
<reference evidence="3" key="3">
    <citation type="submission" date="2015-04" db="UniProtKB">
        <authorList>
            <consortium name="EnsemblPlants"/>
        </authorList>
    </citation>
    <scope>IDENTIFICATION</scope>
    <source>
        <strain evidence="3">cv. Jemalong A17</strain>
    </source>
</reference>
<reference evidence="2" key="4">
    <citation type="journal article" date="2018" name="Nat. Plants">
        <title>Whole-genome landscape of Medicago truncatula symbiotic genes.</title>
        <authorList>
            <person name="Pecrix Y."/>
            <person name="Gamas P."/>
            <person name="Carrere S."/>
        </authorList>
    </citation>
    <scope>NUCLEOTIDE SEQUENCE</scope>
    <source>
        <tissue evidence="2">Leaves</tissue>
    </source>
</reference>
<sequence>MEKIREVGKQNERNRTCMVEVGVTKTMVMVIKKKFKEGNTNGLEEALKILRLLWNEAMINNRVKLLGRKNMDFLNLLTWILKIYIDNNFEIVNELTPLLKLTIDVVIQTF</sequence>
<dbReference type="Proteomes" id="UP000265566">
    <property type="component" value="Chromosome 1"/>
</dbReference>
<dbReference type="PaxDb" id="3880-AES83667"/>
<evidence type="ECO:0000313" key="3">
    <source>
        <dbReference type="EnsemblPlants" id="KEH40892"/>
    </source>
</evidence>
<evidence type="ECO:0000313" key="1">
    <source>
        <dbReference type="EMBL" id="KEH40892.1"/>
    </source>
</evidence>
<organism evidence="1 4">
    <name type="scientific">Medicago truncatula</name>
    <name type="common">Barrel medic</name>
    <name type="synonym">Medicago tribuloides</name>
    <dbReference type="NCBI Taxonomy" id="3880"/>
    <lineage>
        <taxon>Eukaryota</taxon>
        <taxon>Viridiplantae</taxon>
        <taxon>Streptophyta</taxon>
        <taxon>Embryophyta</taxon>
        <taxon>Tracheophyta</taxon>
        <taxon>Spermatophyta</taxon>
        <taxon>Magnoliopsida</taxon>
        <taxon>eudicotyledons</taxon>
        <taxon>Gunneridae</taxon>
        <taxon>Pentapetalae</taxon>
        <taxon>rosids</taxon>
        <taxon>fabids</taxon>
        <taxon>Fabales</taxon>
        <taxon>Fabaceae</taxon>
        <taxon>Papilionoideae</taxon>
        <taxon>50 kb inversion clade</taxon>
        <taxon>NPAAA clade</taxon>
        <taxon>Hologalegina</taxon>
        <taxon>IRL clade</taxon>
        <taxon>Trifolieae</taxon>
        <taxon>Medicago</taxon>
    </lineage>
</organism>
<evidence type="ECO:0000313" key="4">
    <source>
        <dbReference type="Proteomes" id="UP000002051"/>
    </source>
</evidence>